<dbReference type="AlphaFoldDB" id="A0A559K0H9"/>
<dbReference type="InterPro" id="IPR046348">
    <property type="entry name" value="SIS_dom_sf"/>
</dbReference>
<keyword evidence="3 7" id="KW-0129">CBS domain</keyword>
<dbReference type="NCBIfam" id="TIGR00393">
    <property type="entry name" value="kpsF"/>
    <property type="match status" value="1"/>
</dbReference>
<dbReference type="InterPro" id="IPR004800">
    <property type="entry name" value="KdsD/KpsF-type"/>
</dbReference>
<dbReference type="Pfam" id="PF01380">
    <property type="entry name" value="SIS"/>
    <property type="match status" value="1"/>
</dbReference>
<dbReference type="GO" id="GO:0019146">
    <property type="term" value="F:arabinose-5-phosphate isomerase activity"/>
    <property type="evidence" value="ECO:0007669"/>
    <property type="project" value="UniProtKB-ARBA"/>
</dbReference>
<feature type="domain" description="SIS" evidence="9">
    <location>
        <begin position="48"/>
        <end position="191"/>
    </location>
</feature>
<dbReference type="InterPro" id="IPR035474">
    <property type="entry name" value="SIS_Kpsf"/>
</dbReference>
<dbReference type="SUPFAM" id="SSF53697">
    <property type="entry name" value="SIS domain"/>
    <property type="match status" value="1"/>
</dbReference>
<dbReference type="InterPro" id="IPR050986">
    <property type="entry name" value="GutQ/KpsF_isomerases"/>
</dbReference>
<dbReference type="PANTHER" id="PTHR42745:SF1">
    <property type="entry name" value="ARABINOSE 5-PHOSPHATE ISOMERASE KDSD"/>
    <property type="match status" value="1"/>
</dbReference>
<comment type="similarity">
    <text evidence="1 4">Belongs to the SIS family. GutQ/KpsF subfamily.</text>
</comment>
<dbReference type="GO" id="GO:0046872">
    <property type="term" value="F:metal ion binding"/>
    <property type="evidence" value="ECO:0007669"/>
    <property type="project" value="UniProtKB-KW"/>
</dbReference>
<feature type="domain" description="CBS" evidence="8">
    <location>
        <begin position="284"/>
        <end position="336"/>
    </location>
</feature>
<comment type="caution">
    <text evidence="10">The sequence shown here is derived from an EMBL/GenBank/DDBJ whole genome shotgun (WGS) entry which is preliminary data.</text>
</comment>
<feature type="site" description="Catalytically relevant" evidence="6">
    <location>
        <position position="66"/>
    </location>
</feature>
<keyword evidence="2" id="KW-0677">Repeat</keyword>
<evidence type="ECO:0000256" key="5">
    <source>
        <dbReference type="PIRSR" id="PIRSR004692-2"/>
    </source>
</evidence>
<evidence type="ECO:0000313" key="11">
    <source>
        <dbReference type="Proteomes" id="UP000317036"/>
    </source>
</evidence>
<evidence type="ECO:0000256" key="7">
    <source>
        <dbReference type="PROSITE-ProRule" id="PRU00703"/>
    </source>
</evidence>
<dbReference type="CDD" id="cd04604">
    <property type="entry name" value="CBS_pair_SIS_assoc"/>
    <property type="match status" value="1"/>
</dbReference>
<protein>
    <submittedName>
        <fullName evidence="10">KpsF/GutQ family sugar-phosphate isomerase</fullName>
    </submittedName>
</protein>
<dbReference type="EMBL" id="VNJI01000054">
    <property type="protein sequence ID" value="TVY05638.1"/>
    <property type="molecule type" value="Genomic_DNA"/>
</dbReference>
<dbReference type="InterPro" id="IPR046342">
    <property type="entry name" value="CBS_dom_sf"/>
</dbReference>
<evidence type="ECO:0000259" key="9">
    <source>
        <dbReference type="PROSITE" id="PS51464"/>
    </source>
</evidence>
<feature type="site" description="Catalytically relevant" evidence="6">
    <location>
        <position position="200"/>
    </location>
</feature>
<keyword evidence="5" id="KW-0862">Zinc</keyword>
<keyword evidence="5" id="KW-0479">Metal-binding</keyword>
<dbReference type="InterPro" id="IPR000644">
    <property type="entry name" value="CBS_dom"/>
</dbReference>
<feature type="site" description="Catalytically relevant" evidence="6">
    <location>
        <position position="118"/>
    </location>
</feature>
<dbReference type="PANTHER" id="PTHR42745">
    <property type="match status" value="1"/>
</dbReference>
<dbReference type="RefSeq" id="WP_144853822.1">
    <property type="nucleotide sequence ID" value="NZ_VNJI01000054.1"/>
</dbReference>
<evidence type="ECO:0000256" key="1">
    <source>
        <dbReference type="ARBA" id="ARBA00008165"/>
    </source>
</evidence>
<dbReference type="FunFam" id="3.40.50.10490:FF:000011">
    <property type="entry name" value="Arabinose 5-phosphate isomerase"/>
    <property type="match status" value="1"/>
</dbReference>
<dbReference type="InterPro" id="IPR001347">
    <property type="entry name" value="SIS_dom"/>
</dbReference>
<feature type="binding site" evidence="5">
    <location>
        <position position="89"/>
    </location>
    <ligand>
        <name>Zn(2+)</name>
        <dbReference type="ChEBI" id="CHEBI:29105"/>
    </ligand>
</feature>
<name>A0A559K0H9_9BACL</name>
<dbReference type="SUPFAM" id="SSF54631">
    <property type="entry name" value="CBS-domain pair"/>
    <property type="match status" value="1"/>
</dbReference>
<evidence type="ECO:0000259" key="8">
    <source>
        <dbReference type="PROSITE" id="PS51371"/>
    </source>
</evidence>
<dbReference type="GO" id="GO:0005975">
    <property type="term" value="P:carbohydrate metabolic process"/>
    <property type="evidence" value="ECO:0007669"/>
    <property type="project" value="InterPro"/>
</dbReference>
<evidence type="ECO:0000256" key="2">
    <source>
        <dbReference type="ARBA" id="ARBA00022737"/>
    </source>
</evidence>
<reference evidence="10 11" key="1">
    <citation type="submission" date="2019-07" db="EMBL/GenBank/DDBJ databases">
        <authorList>
            <person name="Kim J."/>
        </authorList>
    </citation>
    <scope>NUCLEOTIDE SEQUENCE [LARGE SCALE GENOMIC DNA]</scope>
    <source>
        <strain evidence="10 11">JC52</strain>
    </source>
</reference>
<feature type="site" description="Catalytically relevant" evidence="6">
    <location>
        <position position="159"/>
    </location>
</feature>
<keyword evidence="10" id="KW-0413">Isomerase</keyword>
<evidence type="ECO:0000313" key="10">
    <source>
        <dbReference type="EMBL" id="TVY05638.1"/>
    </source>
</evidence>
<dbReference type="PIRSF" id="PIRSF004692">
    <property type="entry name" value="KdsD_KpsF"/>
    <property type="match status" value="1"/>
</dbReference>
<accession>A0A559K0H9</accession>
<dbReference type="OrthoDB" id="9762536at2"/>
<gene>
    <name evidence="10" type="ORF">FPZ49_29120</name>
</gene>
<dbReference type="Proteomes" id="UP000317036">
    <property type="component" value="Unassembled WGS sequence"/>
</dbReference>
<dbReference type="PROSITE" id="PS51371">
    <property type="entry name" value="CBS"/>
    <property type="match status" value="2"/>
</dbReference>
<organism evidence="10 11">
    <name type="scientific">Paenibacillus cremeus</name>
    <dbReference type="NCBI Taxonomy" id="2163881"/>
    <lineage>
        <taxon>Bacteria</taxon>
        <taxon>Bacillati</taxon>
        <taxon>Bacillota</taxon>
        <taxon>Bacilli</taxon>
        <taxon>Bacillales</taxon>
        <taxon>Paenibacillaceae</taxon>
        <taxon>Paenibacillus</taxon>
    </lineage>
</organism>
<dbReference type="CDD" id="cd05014">
    <property type="entry name" value="SIS_Kpsf"/>
    <property type="match status" value="1"/>
</dbReference>
<sequence length="336" mass="36827">MMNQFDILTKSEIEHQFDILSESKYVFETEINAIKLVKEALDENFVRIVELISNCNGKVIVTGMGKSGHVSRKIAATLSSLGTSSFFLHPAEALHGDLGMISANDIVIAISYSGESEEIARILPNIKIIGATLIGISGNPKSILVRYSDYSYVFPEFREACSMNLAPTSSTTVAMVWGDALAVCLSKVYGFREWNYALFHPAGSLGKKLLIKVDDIMHTGDKNAVVMVGTKLKDAIIEMSTKAIGIINIVNENNELIGVFTDGDLRRLFTREVNIYGLSVDDVMVKTPICIDLDVLAVDALKIMQEKNISALPIIKNHRLVGTVRVNDILGVGIFL</sequence>
<dbReference type="SMART" id="SM00116">
    <property type="entry name" value="CBS"/>
    <property type="match status" value="2"/>
</dbReference>
<proteinExistence type="inferred from homology"/>
<dbReference type="Gene3D" id="3.10.580.10">
    <property type="entry name" value="CBS-domain"/>
    <property type="match status" value="1"/>
</dbReference>
<dbReference type="Gene3D" id="3.40.50.10490">
    <property type="entry name" value="Glucose-6-phosphate isomerase like protein, domain 1"/>
    <property type="match status" value="1"/>
</dbReference>
<dbReference type="Pfam" id="PF00571">
    <property type="entry name" value="CBS"/>
    <property type="match status" value="2"/>
</dbReference>
<feature type="domain" description="CBS" evidence="8">
    <location>
        <begin position="217"/>
        <end position="275"/>
    </location>
</feature>
<dbReference type="GO" id="GO:0097367">
    <property type="term" value="F:carbohydrate derivative binding"/>
    <property type="evidence" value="ECO:0007669"/>
    <property type="project" value="InterPro"/>
</dbReference>
<evidence type="ECO:0000256" key="3">
    <source>
        <dbReference type="ARBA" id="ARBA00023122"/>
    </source>
</evidence>
<dbReference type="GO" id="GO:1901135">
    <property type="term" value="P:carbohydrate derivative metabolic process"/>
    <property type="evidence" value="ECO:0007669"/>
    <property type="project" value="InterPro"/>
</dbReference>
<dbReference type="PROSITE" id="PS51464">
    <property type="entry name" value="SIS"/>
    <property type="match status" value="1"/>
</dbReference>
<evidence type="ECO:0000256" key="4">
    <source>
        <dbReference type="PIRNR" id="PIRNR004692"/>
    </source>
</evidence>
<evidence type="ECO:0000256" key="6">
    <source>
        <dbReference type="PIRSR" id="PIRSR004692-3"/>
    </source>
</evidence>
<keyword evidence="11" id="KW-1185">Reference proteome</keyword>